<feature type="domain" description="N-acetyltransferase" evidence="1">
    <location>
        <begin position="3"/>
        <end position="119"/>
    </location>
</feature>
<name>A0ABV8GYJ9_9BACI</name>
<sequence>MNVLIRKAEENDVPHLARLMGELGYPTTIEEMEARFSNINASPFYHTFVAEVNGIVAGMIGMIWSHHYEKNDDYVRIVAFVVDSNYRKQGVGKKLLLETEVWAKEKRDSKACFEQWKPR</sequence>
<keyword evidence="2" id="KW-0808">Transferase</keyword>
<dbReference type="Proteomes" id="UP001595772">
    <property type="component" value="Unassembled WGS sequence"/>
</dbReference>
<dbReference type="InterPro" id="IPR016181">
    <property type="entry name" value="Acyl_CoA_acyltransferase"/>
</dbReference>
<proteinExistence type="predicted"/>
<evidence type="ECO:0000313" key="2">
    <source>
        <dbReference type="EMBL" id="MFC4023667.1"/>
    </source>
</evidence>
<organism evidence="2 3">
    <name type="scientific">Oceanobacillus longus</name>
    <dbReference type="NCBI Taxonomy" id="930120"/>
    <lineage>
        <taxon>Bacteria</taxon>
        <taxon>Bacillati</taxon>
        <taxon>Bacillota</taxon>
        <taxon>Bacilli</taxon>
        <taxon>Bacillales</taxon>
        <taxon>Bacillaceae</taxon>
        <taxon>Oceanobacillus</taxon>
    </lineage>
</organism>
<dbReference type="GO" id="GO:0016746">
    <property type="term" value="F:acyltransferase activity"/>
    <property type="evidence" value="ECO:0007669"/>
    <property type="project" value="UniProtKB-KW"/>
</dbReference>
<accession>A0ABV8GYJ9</accession>
<comment type="caution">
    <text evidence="2">The sequence shown here is derived from an EMBL/GenBank/DDBJ whole genome shotgun (WGS) entry which is preliminary data.</text>
</comment>
<dbReference type="EC" id="2.3.-.-" evidence="2"/>
<dbReference type="EMBL" id="JBHSAO010000006">
    <property type="protein sequence ID" value="MFC4023667.1"/>
    <property type="molecule type" value="Genomic_DNA"/>
</dbReference>
<keyword evidence="3" id="KW-1185">Reference proteome</keyword>
<dbReference type="Pfam" id="PF00583">
    <property type="entry name" value="Acetyltransf_1"/>
    <property type="match status" value="1"/>
</dbReference>
<dbReference type="RefSeq" id="WP_379496172.1">
    <property type="nucleotide sequence ID" value="NZ_JBHSAO010000006.1"/>
</dbReference>
<dbReference type="PROSITE" id="PS51186">
    <property type="entry name" value="GNAT"/>
    <property type="match status" value="1"/>
</dbReference>
<evidence type="ECO:0000313" key="3">
    <source>
        <dbReference type="Proteomes" id="UP001595772"/>
    </source>
</evidence>
<dbReference type="CDD" id="cd04301">
    <property type="entry name" value="NAT_SF"/>
    <property type="match status" value="1"/>
</dbReference>
<protein>
    <submittedName>
        <fullName evidence="2">GNAT family N-acetyltransferase</fullName>
        <ecNumber evidence="2">2.3.-.-</ecNumber>
    </submittedName>
</protein>
<reference evidence="3" key="1">
    <citation type="journal article" date="2019" name="Int. J. Syst. Evol. Microbiol.">
        <title>The Global Catalogue of Microorganisms (GCM) 10K type strain sequencing project: providing services to taxonomists for standard genome sequencing and annotation.</title>
        <authorList>
            <consortium name="The Broad Institute Genomics Platform"/>
            <consortium name="The Broad Institute Genome Sequencing Center for Infectious Disease"/>
            <person name="Wu L."/>
            <person name="Ma J."/>
        </authorList>
    </citation>
    <scope>NUCLEOTIDE SEQUENCE [LARGE SCALE GENOMIC DNA]</scope>
    <source>
        <strain evidence="3">IBRC-M 10703</strain>
    </source>
</reference>
<dbReference type="SUPFAM" id="SSF55729">
    <property type="entry name" value="Acyl-CoA N-acyltransferases (Nat)"/>
    <property type="match status" value="1"/>
</dbReference>
<gene>
    <name evidence="2" type="ORF">ACFOUV_07675</name>
</gene>
<dbReference type="Gene3D" id="3.40.630.30">
    <property type="match status" value="1"/>
</dbReference>
<dbReference type="InterPro" id="IPR000182">
    <property type="entry name" value="GNAT_dom"/>
</dbReference>
<evidence type="ECO:0000259" key="1">
    <source>
        <dbReference type="PROSITE" id="PS51186"/>
    </source>
</evidence>
<keyword evidence="2" id="KW-0012">Acyltransferase</keyword>